<organism evidence="2 3">
    <name type="scientific">Cercophora samala</name>
    <dbReference type="NCBI Taxonomy" id="330535"/>
    <lineage>
        <taxon>Eukaryota</taxon>
        <taxon>Fungi</taxon>
        <taxon>Dikarya</taxon>
        <taxon>Ascomycota</taxon>
        <taxon>Pezizomycotina</taxon>
        <taxon>Sordariomycetes</taxon>
        <taxon>Sordariomycetidae</taxon>
        <taxon>Sordariales</taxon>
        <taxon>Lasiosphaeriaceae</taxon>
        <taxon>Cercophora</taxon>
    </lineage>
</organism>
<accession>A0AA40DBE1</accession>
<sequence length="213" mass="23867">MSSEQLFQFTAPIETPQSNQGGTDQQEEDPQVVNMAIFDDDSAAMDLDSDANGSPKPGLSSERLFADVKHDQASDPSHEVSTSSLMPQPQALSSASPARQKSWTPHHRRQRKLTHRAATIDAISDNVPNPLSASTSLPNFPTGWDNENHEEHVREARDATQEAKVKAIKEKMNKERQARNIAAWKELQAKMKKRRDDRRNANELAAEIEQMFL</sequence>
<feature type="compositionally biased region" description="Acidic residues" evidence="1">
    <location>
        <begin position="38"/>
        <end position="49"/>
    </location>
</feature>
<protein>
    <submittedName>
        <fullName evidence="2">Uncharacterized protein</fullName>
    </submittedName>
</protein>
<feature type="region of interest" description="Disordered" evidence="1">
    <location>
        <begin position="1"/>
        <end position="147"/>
    </location>
</feature>
<dbReference type="EMBL" id="JAULSY010000033">
    <property type="protein sequence ID" value="KAK0670285.1"/>
    <property type="molecule type" value="Genomic_DNA"/>
</dbReference>
<evidence type="ECO:0000256" key="1">
    <source>
        <dbReference type="SAM" id="MobiDB-lite"/>
    </source>
</evidence>
<dbReference type="AlphaFoldDB" id="A0AA40DBE1"/>
<keyword evidence="3" id="KW-1185">Reference proteome</keyword>
<feature type="compositionally biased region" description="Polar residues" evidence="1">
    <location>
        <begin position="126"/>
        <end position="139"/>
    </location>
</feature>
<proteinExistence type="predicted"/>
<evidence type="ECO:0000313" key="3">
    <source>
        <dbReference type="Proteomes" id="UP001174997"/>
    </source>
</evidence>
<feature type="compositionally biased region" description="Basic and acidic residues" evidence="1">
    <location>
        <begin position="64"/>
        <end position="78"/>
    </location>
</feature>
<feature type="compositionally biased region" description="Polar residues" evidence="1">
    <location>
        <begin position="79"/>
        <end position="103"/>
    </location>
</feature>
<reference evidence="2" key="1">
    <citation type="submission" date="2023-06" db="EMBL/GenBank/DDBJ databases">
        <title>Genome-scale phylogeny and comparative genomics of the fungal order Sordariales.</title>
        <authorList>
            <consortium name="Lawrence Berkeley National Laboratory"/>
            <person name="Hensen N."/>
            <person name="Bonometti L."/>
            <person name="Westerberg I."/>
            <person name="Brannstrom I.O."/>
            <person name="Guillou S."/>
            <person name="Cros-Aarteil S."/>
            <person name="Calhoun S."/>
            <person name="Haridas S."/>
            <person name="Kuo A."/>
            <person name="Mondo S."/>
            <person name="Pangilinan J."/>
            <person name="Riley R."/>
            <person name="Labutti K."/>
            <person name="Andreopoulos B."/>
            <person name="Lipzen A."/>
            <person name="Chen C."/>
            <person name="Yanf M."/>
            <person name="Daum C."/>
            <person name="Ng V."/>
            <person name="Clum A."/>
            <person name="Steindorff A."/>
            <person name="Ohm R."/>
            <person name="Martin F."/>
            <person name="Silar P."/>
            <person name="Natvig D."/>
            <person name="Lalanne C."/>
            <person name="Gautier V."/>
            <person name="Ament-Velasquez S.L."/>
            <person name="Kruys A."/>
            <person name="Hutchinson M.I."/>
            <person name="Powell A.J."/>
            <person name="Barry K."/>
            <person name="Miller A.N."/>
            <person name="Grigoriev I.V."/>
            <person name="Debuchy R."/>
            <person name="Gladieux P."/>
            <person name="Thoren M.H."/>
            <person name="Johannesson H."/>
        </authorList>
    </citation>
    <scope>NUCLEOTIDE SEQUENCE</scope>
    <source>
        <strain evidence="2">CBS 307.81</strain>
    </source>
</reference>
<comment type="caution">
    <text evidence="2">The sequence shown here is derived from an EMBL/GenBank/DDBJ whole genome shotgun (WGS) entry which is preliminary data.</text>
</comment>
<dbReference type="Proteomes" id="UP001174997">
    <property type="component" value="Unassembled WGS sequence"/>
</dbReference>
<name>A0AA40DBE1_9PEZI</name>
<feature type="compositionally biased region" description="Basic residues" evidence="1">
    <location>
        <begin position="104"/>
        <end position="115"/>
    </location>
</feature>
<feature type="compositionally biased region" description="Polar residues" evidence="1">
    <location>
        <begin position="15"/>
        <end position="24"/>
    </location>
</feature>
<evidence type="ECO:0000313" key="2">
    <source>
        <dbReference type="EMBL" id="KAK0670285.1"/>
    </source>
</evidence>
<gene>
    <name evidence="2" type="ORF">QBC41DRAFT_336110</name>
</gene>